<dbReference type="EMBL" id="BBMN01000007">
    <property type="protein sequence ID" value="GAL05371.1"/>
    <property type="molecule type" value="Genomic_DNA"/>
</dbReference>
<dbReference type="EC" id="1.1.1.1" evidence="2"/>
<dbReference type="SUPFAM" id="SSF53720">
    <property type="entry name" value="ALDH-like"/>
    <property type="match status" value="1"/>
</dbReference>
<feature type="domain" description="Alcohol dehydrogenase iron-type/glycerol dehydrogenase GldA" evidence="10">
    <location>
        <begin position="276"/>
        <end position="452"/>
    </location>
</feature>
<sequence length="718" mass="77621">MKHDDINLILATGGPGMVKAAYSSGKPAIGVGAGNVPVVIDETADVKRAVASVLMSKTFDNGVVCASEQAVIVMDEVYDEVKARFASHNGYVLTASEAEKVRKVLLINGALNADIVGQPATKIAEMAGVKVPANTKILIGEGVEVKYEDEFAHEKLSPTLGMFRASSFENAVEQAVKMVEIGGIGHTSGLYTNQDVNADRIKYFGDKLKTARILVNIPTTHGGIGDLYNFNVAPSLTLGCGSWGGNSISENVGPKHLINKKTVAKRAENMLWHKLPKSIYFRRGSLPIALGDLEGKKRAFLVTDRFLFNNGYADEVVQLLKAQGIEVQTFFDVEADPTLSVVEKGAAAMQSFQPDVILALGGGSPMDAAKIMWVMYEHPETHFEELAMRFMDIRKRIYKFPKMGKKAELVCITTTSGTGSEVTPFAVVTDDKTGAKYPLADYELTPQMAIVDANLVMNMPKSLTAFGGYDAVTHALEAYVSVLANEYSDGQALQALKMLKEYLPSSYANGANDPIAREKVHNAATIAGIAFANAFLGVCHSMAHKLGAEFHLPHGLANALLISNVVRYNANDNPTKQTAFSQYDRPQARRRYAEVADHLGLSQPGDRTAEKIERLLAWLDELKVALDIPMSIQAAGVPEADFLAKVDELSVEAFDDQCTGANPRYPLISELKDVLTAAYYGNAYVEGETFEGTTVIKKSEPVEAAKPAKAKKADKAEA</sequence>
<evidence type="ECO:0000256" key="4">
    <source>
        <dbReference type="ARBA" id="ARBA00023004"/>
    </source>
</evidence>
<keyword evidence="5" id="KW-0520">NAD</keyword>
<dbReference type="InterPro" id="IPR034789">
    <property type="entry name" value="AAD_C"/>
</dbReference>
<evidence type="ECO:0000256" key="3">
    <source>
        <dbReference type="ARBA" id="ARBA00023002"/>
    </source>
</evidence>
<dbReference type="Gene3D" id="1.20.1090.10">
    <property type="entry name" value="Dehydroquinate synthase-like - alpha domain"/>
    <property type="match status" value="1"/>
</dbReference>
<keyword evidence="4" id="KW-0408">Iron</keyword>
<dbReference type="Gene3D" id="3.40.605.10">
    <property type="entry name" value="Aldehyde Dehydrogenase, Chain A, domain 1"/>
    <property type="match status" value="1"/>
</dbReference>
<dbReference type="CDD" id="cd08178">
    <property type="entry name" value="AAD_C"/>
    <property type="match status" value="1"/>
</dbReference>
<name>A0A090QR41_9GAMM</name>
<dbReference type="Gene3D" id="3.40.309.10">
    <property type="entry name" value="Aldehyde Dehydrogenase, Chain A, domain 2"/>
    <property type="match status" value="1"/>
</dbReference>
<dbReference type="eggNOG" id="COG1012">
    <property type="taxonomic scope" value="Bacteria"/>
</dbReference>
<dbReference type="AlphaFoldDB" id="A0A090QR41"/>
<dbReference type="PANTHER" id="PTHR11496:SF83">
    <property type="entry name" value="HYDROXYACID-OXOACID TRANSHYDROGENASE, MITOCHONDRIAL"/>
    <property type="match status" value="1"/>
</dbReference>
<comment type="similarity">
    <text evidence="7">In the N-terminal section; belongs to the aldehyde dehydrogenase family.</text>
</comment>
<feature type="domain" description="Aldehyde dehydrogenase" evidence="9">
    <location>
        <begin position="2"/>
        <end position="87"/>
    </location>
</feature>
<dbReference type="InterPro" id="IPR001670">
    <property type="entry name" value="ADH_Fe/GldA"/>
</dbReference>
<dbReference type="FunFam" id="3.40.50.1970:FF:000002">
    <property type="entry name" value="Aldehyde-alcohol dehydrogenase"/>
    <property type="match status" value="1"/>
</dbReference>
<evidence type="ECO:0000259" key="9">
    <source>
        <dbReference type="Pfam" id="PF00171"/>
    </source>
</evidence>
<dbReference type="Gene3D" id="3.40.50.1970">
    <property type="match status" value="1"/>
</dbReference>
<dbReference type="InterPro" id="IPR018211">
    <property type="entry name" value="ADH_Fe_CS"/>
</dbReference>
<dbReference type="InterPro" id="IPR016163">
    <property type="entry name" value="Ald_DH_C"/>
</dbReference>
<evidence type="ECO:0000259" key="11">
    <source>
        <dbReference type="Pfam" id="PF25137"/>
    </source>
</evidence>
<dbReference type="PROSITE" id="PS00913">
    <property type="entry name" value="ADH_IRON_1"/>
    <property type="match status" value="1"/>
</dbReference>
<evidence type="ECO:0000256" key="1">
    <source>
        <dbReference type="ARBA" id="ARBA00001954"/>
    </source>
</evidence>
<dbReference type="PROSITE" id="PS00060">
    <property type="entry name" value="ADH_IRON_2"/>
    <property type="match status" value="1"/>
</dbReference>
<dbReference type="GO" id="GO:0008774">
    <property type="term" value="F:acetaldehyde dehydrogenase (acetylating) activity"/>
    <property type="evidence" value="ECO:0007669"/>
    <property type="project" value="UniProtKB-ARBA"/>
</dbReference>
<comment type="caution">
    <text evidence="12">The sequence shown here is derived from an EMBL/GenBank/DDBJ whole genome shotgun (WGS) entry which is preliminary data.</text>
</comment>
<dbReference type="InterPro" id="IPR016162">
    <property type="entry name" value="Ald_DH_N"/>
</dbReference>
<organism evidence="12 13">
    <name type="scientific">Photobacterium aphoticum</name>
    <dbReference type="NCBI Taxonomy" id="754436"/>
    <lineage>
        <taxon>Bacteria</taxon>
        <taxon>Pseudomonadati</taxon>
        <taxon>Pseudomonadota</taxon>
        <taxon>Gammaproteobacteria</taxon>
        <taxon>Vibrionales</taxon>
        <taxon>Vibrionaceae</taxon>
        <taxon>Photobacterium</taxon>
    </lineage>
</organism>
<reference evidence="12 13" key="1">
    <citation type="journal article" date="2014" name="Genome Announc.">
        <title>Draft Genome Sequences of Two Vibrionaceae Species, Vibrio ponticus C121 and Photobacterium aphoticum C119, Isolated as Coral Reef Microbiota.</title>
        <authorList>
            <person name="Al-saari N."/>
            <person name="Meirelles P.M."/>
            <person name="Mino S."/>
            <person name="Suda W."/>
            <person name="Oshima K."/>
            <person name="Hattori M."/>
            <person name="Ohkuma M."/>
            <person name="Thompson F.L."/>
            <person name="Gomez-Gil B."/>
            <person name="Sawabe T."/>
            <person name="Sawabe T."/>
        </authorList>
    </citation>
    <scope>NUCLEOTIDE SEQUENCE [LARGE SCALE GENOMIC DNA]</scope>
    <source>
        <strain evidence="12 13">JCM 19237</strain>
    </source>
</reference>
<accession>A0A090QR41</accession>
<dbReference type="InterPro" id="IPR016161">
    <property type="entry name" value="Ald_DH/histidinol_DH"/>
</dbReference>
<proteinExistence type="inferred from homology"/>
<evidence type="ECO:0000313" key="13">
    <source>
        <dbReference type="Proteomes" id="UP000029227"/>
    </source>
</evidence>
<dbReference type="PANTHER" id="PTHR11496">
    <property type="entry name" value="ALCOHOL DEHYDROGENASE"/>
    <property type="match status" value="1"/>
</dbReference>
<evidence type="ECO:0000256" key="6">
    <source>
        <dbReference type="ARBA" id="ARBA00023268"/>
    </source>
</evidence>
<dbReference type="FunFam" id="1.20.1090.10:FF:000001">
    <property type="entry name" value="Aldehyde-alcohol dehydrogenase"/>
    <property type="match status" value="1"/>
</dbReference>
<evidence type="ECO:0000256" key="7">
    <source>
        <dbReference type="ARBA" id="ARBA00035641"/>
    </source>
</evidence>
<dbReference type="STRING" id="754436.JCM19237_461"/>
<comment type="similarity">
    <text evidence="8">In the C-terminal section; belongs to the iron-containing alcohol dehydrogenase family.</text>
</comment>
<comment type="cofactor">
    <cofactor evidence="1">
        <name>Fe(2+)</name>
        <dbReference type="ChEBI" id="CHEBI:29033"/>
    </cofactor>
</comment>
<dbReference type="FunFam" id="3.40.309.10:FF:000007">
    <property type="entry name" value="Aldehyde-alcohol dehydrogenase"/>
    <property type="match status" value="1"/>
</dbReference>
<dbReference type="NCBIfam" id="NF010378">
    <property type="entry name" value="PRK13805.1"/>
    <property type="match status" value="1"/>
</dbReference>
<dbReference type="Proteomes" id="UP000029227">
    <property type="component" value="Unassembled WGS sequence"/>
</dbReference>
<feature type="domain" description="Fe-containing alcohol dehydrogenase-like C-terminal" evidence="11">
    <location>
        <begin position="464"/>
        <end position="679"/>
    </location>
</feature>
<dbReference type="InterPro" id="IPR056798">
    <property type="entry name" value="ADH_Fe_C"/>
</dbReference>
<evidence type="ECO:0000256" key="2">
    <source>
        <dbReference type="ARBA" id="ARBA00013190"/>
    </source>
</evidence>
<dbReference type="Pfam" id="PF00465">
    <property type="entry name" value="Fe-ADH"/>
    <property type="match status" value="1"/>
</dbReference>
<dbReference type="eggNOG" id="COG1454">
    <property type="taxonomic scope" value="Bacteria"/>
</dbReference>
<protein>
    <recommendedName>
        <fullName evidence="2">alcohol dehydrogenase</fullName>
        <ecNumber evidence="2">1.1.1.1</ecNumber>
    </recommendedName>
</protein>
<evidence type="ECO:0000256" key="5">
    <source>
        <dbReference type="ARBA" id="ARBA00023027"/>
    </source>
</evidence>
<dbReference type="Pfam" id="PF25137">
    <property type="entry name" value="ADH_Fe_C"/>
    <property type="match status" value="1"/>
</dbReference>
<evidence type="ECO:0000259" key="10">
    <source>
        <dbReference type="Pfam" id="PF00465"/>
    </source>
</evidence>
<keyword evidence="3 12" id="KW-0560">Oxidoreductase</keyword>
<dbReference type="Pfam" id="PF00171">
    <property type="entry name" value="Aldedh"/>
    <property type="match status" value="1"/>
</dbReference>
<dbReference type="InterPro" id="IPR012079">
    <property type="entry name" value="Bifunc_Ald-ADH"/>
</dbReference>
<evidence type="ECO:0000256" key="8">
    <source>
        <dbReference type="ARBA" id="ARBA00035645"/>
    </source>
</evidence>
<evidence type="ECO:0000313" key="12">
    <source>
        <dbReference type="EMBL" id="GAL05371.1"/>
    </source>
</evidence>
<keyword evidence="6" id="KW-0511">Multifunctional enzyme</keyword>
<dbReference type="InterPro" id="IPR015590">
    <property type="entry name" value="Aldehyde_DH_dom"/>
</dbReference>
<dbReference type="SUPFAM" id="SSF56796">
    <property type="entry name" value="Dehydroquinate synthase-like"/>
    <property type="match status" value="1"/>
</dbReference>
<dbReference type="GO" id="GO:0004022">
    <property type="term" value="F:alcohol dehydrogenase (NAD+) activity"/>
    <property type="evidence" value="ECO:0007669"/>
    <property type="project" value="UniProtKB-EC"/>
</dbReference>
<dbReference type="InterPro" id="IPR039697">
    <property type="entry name" value="Alcohol_dehydrogenase_Fe"/>
</dbReference>
<dbReference type="GO" id="GO:0046872">
    <property type="term" value="F:metal ion binding"/>
    <property type="evidence" value="ECO:0007669"/>
    <property type="project" value="InterPro"/>
</dbReference>
<gene>
    <name evidence="12" type="ORF">JCM19237_461</name>
</gene>